<evidence type="ECO:0000256" key="7">
    <source>
        <dbReference type="SAM" id="MobiDB-lite"/>
    </source>
</evidence>
<dbReference type="InterPro" id="IPR038765">
    <property type="entry name" value="Papain-like_cys_pep_sf"/>
</dbReference>
<evidence type="ECO:0000313" key="8">
    <source>
        <dbReference type="Ensembl" id="ENSGALP00010000566.1"/>
    </source>
</evidence>
<dbReference type="Pfam" id="PF10275">
    <property type="entry name" value="Peptidase_C65"/>
    <property type="match status" value="1"/>
</dbReference>
<evidence type="ECO:0000313" key="9">
    <source>
        <dbReference type="Proteomes" id="UP000000539"/>
    </source>
</evidence>
<organism evidence="8 9">
    <name type="scientific">Gallus gallus</name>
    <name type="common">Chicken</name>
    <dbReference type="NCBI Taxonomy" id="9031"/>
    <lineage>
        <taxon>Eukaryota</taxon>
        <taxon>Metazoa</taxon>
        <taxon>Chordata</taxon>
        <taxon>Craniata</taxon>
        <taxon>Vertebrata</taxon>
        <taxon>Euteleostomi</taxon>
        <taxon>Archelosauria</taxon>
        <taxon>Archosauria</taxon>
        <taxon>Dinosauria</taxon>
        <taxon>Saurischia</taxon>
        <taxon>Theropoda</taxon>
        <taxon>Coelurosauria</taxon>
        <taxon>Aves</taxon>
        <taxon>Neognathae</taxon>
        <taxon>Galloanserae</taxon>
        <taxon>Galliformes</taxon>
        <taxon>Phasianidae</taxon>
        <taxon>Phasianinae</taxon>
        <taxon>Gallus</taxon>
    </lineage>
</organism>
<feature type="region of interest" description="Disordered" evidence="7">
    <location>
        <begin position="174"/>
        <end position="215"/>
    </location>
</feature>
<protein>
    <recommendedName>
        <fullName evidence="2">ubiquitinyl hydrolase 1</fullName>
        <ecNumber evidence="2">3.4.19.12</ecNumber>
    </recommendedName>
</protein>
<name>A0A8V0X0B4_CHICK</name>
<dbReference type="InterPro" id="IPR019400">
    <property type="entry name" value="Peptidase_C65_otubain"/>
</dbReference>
<evidence type="ECO:0000256" key="2">
    <source>
        <dbReference type="ARBA" id="ARBA00012759"/>
    </source>
</evidence>
<dbReference type="Proteomes" id="UP000000539">
    <property type="component" value="Chromosome 39"/>
</dbReference>
<dbReference type="GO" id="GO:0004843">
    <property type="term" value="F:cysteine-type deubiquitinase activity"/>
    <property type="evidence" value="ECO:0007669"/>
    <property type="project" value="UniProtKB-EC"/>
</dbReference>
<keyword evidence="10" id="KW-1267">Proteomics identification</keyword>
<dbReference type="GeneTree" id="ENSGT00390000006979"/>
<dbReference type="GO" id="GO:0006508">
    <property type="term" value="P:proteolysis"/>
    <property type="evidence" value="ECO:0007669"/>
    <property type="project" value="UniProtKB-KW"/>
</dbReference>
<dbReference type="InterPro" id="IPR042467">
    <property type="entry name" value="Peptidase_C65_otubain_sub2"/>
</dbReference>
<keyword evidence="6" id="KW-0788">Thiol protease</keyword>
<dbReference type="InterPro" id="IPR042468">
    <property type="entry name" value="Peptidase_C65_otubain_sub1"/>
</dbReference>
<evidence type="ECO:0000256" key="6">
    <source>
        <dbReference type="ARBA" id="ARBA00022807"/>
    </source>
</evidence>
<dbReference type="Ensembl" id="ENSGALT00010001149.1">
    <property type="protein sequence ID" value="ENSGALP00010000566.1"/>
    <property type="gene ID" value="ENSGALG00010000555.1"/>
</dbReference>
<reference evidence="8" key="2">
    <citation type="submission" date="2025-08" db="UniProtKB">
        <authorList>
            <consortium name="Ensembl"/>
        </authorList>
    </citation>
    <scope>IDENTIFICATION</scope>
    <source>
        <strain evidence="8">broiler</strain>
    </source>
</reference>
<dbReference type="OrthoDB" id="18915at2759"/>
<evidence type="ECO:0000256" key="1">
    <source>
        <dbReference type="ARBA" id="ARBA00000707"/>
    </source>
</evidence>
<keyword evidence="3" id="KW-0645">Protease</keyword>
<keyword evidence="4" id="KW-0833">Ubl conjugation pathway</keyword>
<evidence type="ECO:0000256" key="3">
    <source>
        <dbReference type="ARBA" id="ARBA00022670"/>
    </source>
</evidence>
<feature type="compositionally biased region" description="Low complexity" evidence="7">
    <location>
        <begin position="177"/>
        <end position="200"/>
    </location>
</feature>
<dbReference type="PANTHER" id="PTHR12931">
    <property type="entry name" value="UBIQUITIN THIOLESTERASE PROTEIN OTUB"/>
    <property type="match status" value="1"/>
</dbReference>
<proteinExistence type="evidence at protein level"/>
<dbReference type="Gene3D" id="1.20.1300.20">
    <property type="entry name" value="Peptidase C65 Otubain, subdomain 2"/>
    <property type="match status" value="1"/>
</dbReference>
<gene>
    <name evidence="8" type="primary">OTUB1</name>
</gene>
<dbReference type="PANTHER" id="PTHR12931:SF19">
    <property type="entry name" value="UBIQUITIN THIOESTERASE OTUB1"/>
    <property type="match status" value="1"/>
</dbReference>
<sequence>MAAEVPQQQPEPLGPDADGVNCLAYDEAIMAQQDRIQQEIAVQNPLVSERLELAVLYKEYAQDDHIYQQKIKDLLQKYSYIRKTRPDGNCFYRAFGFAHLEALLEDSQELQRATAASSSSSWRAGAASRSSASRRWSPCARRATTSTSSRWRGRCRCRCWWNTWTGVRAVPPTPTCSPRAHSHASASSTAPATTTSSTSDRAARTASHHSPRGPCGALHEACGAVRGPPWPHEALARVLRGGARPHPALHESPWAVRGSFGPCTRPAGPCVASRGTARSSHESHRPLHGHAWPCTSPAGPRQALHNPPGSSAASRGPCTSPAGPCTSPRAPLHGPRASSPP</sequence>
<dbReference type="SUPFAM" id="SSF54001">
    <property type="entry name" value="Cysteine proteinases"/>
    <property type="match status" value="1"/>
</dbReference>
<keyword evidence="9" id="KW-1185">Reference proteome</keyword>
<reference evidence="8" key="1">
    <citation type="submission" date="2020-11" db="EMBL/GenBank/DDBJ databases">
        <title>Gallus gallus (Chicken) genome, bGalGal1, GRCg7b, maternal haplotype autosomes + Z &amp; W.</title>
        <authorList>
            <person name="Warren W."/>
            <person name="Formenti G."/>
            <person name="Fedrigo O."/>
            <person name="Haase B."/>
            <person name="Mountcastle J."/>
            <person name="Balacco J."/>
            <person name="Tracey A."/>
            <person name="Schneider V."/>
            <person name="Okimoto R."/>
            <person name="Cheng H."/>
            <person name="Hawken R."/>
            <person name="Howe K."/>
            <person name="Jarvis E.D."/>
        </authorList>
    </citation>
    <scope>NUCLEOTIDE SEQUENCE [LARGE SCALE GENOMIC DNA]</scope>
    <source>
        <strain evidence="8">Broiler</strain>
    </source>
</reference>
<accession>A0A8V0X0B4</accession>
<dbReference type="Gene3D" id="3.30.200.60">
    <property type="entry name" value="Peptidase C65 Otubain, subdomain 1"/>
    <property type="match status" value="1"/>
</dbReference>
<reference evidence="8" key="3">
    <citation type="submission" date="2025-09" db="UniProtKB">
        <authorList>
            <consortium name="Ensembl"/>
        </authorList>
    </citation>
    <scope>IDENTIFICATION</scope>
    <source>
        <strain evidence="8">broiler</strain>
    </source>
</reference>
<dbReference type="EC" id="3.4.19.12" evidence="2"/>
<keyword evidence="5" id="KW-0378">Hydrolase</keyword>
<comment type="catalytic activity">
    <reaction evidence="1">
        <text>Thiol-dependent hydrolysis of ester, thioester, amide, peptide and isopeptide bonds formed by the C-terminal Gly of ubiquitin (a 76-residue protein attached to proteins as an intracellular targeting signal).</text>
        <dbReference type="EC" id="3.4.19.12"/>
    </reaction>
</comment>
<evidence type="ECO:0000256" key="4">
    <source>
        <dbReference type="ARBA" id="ARBA00022786"/>
    </source>
</evidence>
<evidence type="ECO:0007829" key="10">
    <source>
        <dbReference type="PeptideAtlas" id="A0A8V0X0B4"/>
    </source>
</evidence>
<feature type="region of interest" description="Disordered" evidence="7">
    <location>
        <begin position="269"/>
        <end position="341"/>
    </location>
</feature>
<evidence type="ECO:0000256" key="5">
    <source>
        <dbReference type="ARBA" id="ARBA00022801"/>
    </source>
</evidence>
<dbReference type="AlphaFoldDB" id="A0A8V0X0B4"/>